<dbReference type="PATRIC" id="fig|1330330.3.peg.427"/>
<dbReference type="GO" id="GO:0004222">
    <property type="term" value="F:metalloendopeptidase activity"/>
    <property type="evidence" value="ECO:0007669"/>
    <property type="project" value="InterPro"/>
</dbReference>
<dbReference type="EMBL" id="CP011232">
    <property type="protein sequence ID" value="AKI96807.1"/>
    <property type="molecule type" value="Genomic_DNA"/>
</dbReference>
<keyword evidence="4 6" id="KW-0862">Zinc</keyword>
<evidence type="ECO:0000256" key="3">
    <source>
        <dbReference type="ARBA" id="ARBA00022801"/>
    </source>
</evidence>
<proteinExistence type="inferred from homology"/>
<evidence type="ECO:0000259" key="7">
    <source>
        <dbReference type="Pfam" id="PF01432"/>
    </source>
</evidence>
<dbReference type="SUPFAM" id="SSF55486">
    <property type="entry name" value="Metalloproteases ('zincins'), catalytic domain"/>
    <property type="match status" value="1"/>
</dbReference>
<evidence type="ECO:0000256" key="2">
    <source>
        <dbReference type="ARBA" id="ARBA00022723"/>
    </source>
</evidence>
<dbReference type="InterPro" id="IPR013647">
    <property type="entry name" value="OligopepF_N_dom"/>
</dbReference>
<evidence type="ECO:0000313" key="10">
    <source>
        <dbReference type="Proteomes" id="UP000035159"/>
    </source>
</evidence>
<comment type="similarity">
    <text evidence="6">Belongs to the peptidase M3 family.</text>
</comment>
<keyword evidence="2 6" id="KW-0479">Metal-binding</keyword>
<evidence type="ECO:0000256" key="5">
    <source>
        <dbReference type="ARBA" id="ARBA00023049"/>
    </source>
</evidence>
<dbReference type="KEGG" id="kpf:IX53_02085"/>
<dbReference type="Pfam" id="PF01432">
    <property type="entry name" value="Peptidase_M3"/>
    <property type="match status" value="1"/>
</dbReference>
<dbReference type="CDD" id="cd09610">
    <property type="entry name" value="M3B_PepF"/>
    <property type="match status" value="1"/>
</dbReference>
<dbReference type="GO" id="GO:0046872">
    <property type="term" value="F:metal ion binding"/>
    <property type="evidence" value="ECO:0007669"/>
    <property type="project" value="UniProtKB-UniRule"/>
</dbReference>
<name>A0A0G2Z5G3_9BACT</name>
<dbReference type="GO" id="GO:0006508">
    <property type="term" value="P:proteolysis"/>
    <property type="evidence" value="ECO:0007669"/>
    <property type="project" value="UniProtKB-KW"/>
</dbReference>
<dbReference type="Pfam" id="PF08439">
    <property type="entry name" value="Peptidase_M3_N"/>
    <property type="match status" value="1"/>
</dbReference>
<feature type="domain" description="Peptidase M3A/M3B catalytic" evidence="7">
    <location>
        <begin position="203"/>
        <end position="578"/>
    </location>
</feature>
<dbReference type="PANTHER" id="PTHR11804">
    <property type="entry name" value="PROTEASE M3 THIMET OLIGOPEPTIDASE-RELATED"/>
    <property type="match status" value="1"/>
</dbReference>
<organism evidence="9 10">
    <name type="scientific">Kosmotoga pacifica</name>
    <dbReference type="NCBI Taxonomy" id="1330330"/>
    <lineage>
        <taxon>Bacteria</taxon>
        <taxon>Thermotogati</taxon>
        <taxon>Thermotogota</taxon>
        <taxon>Thermotogae</taxon>
        <taxon>Kosmotogales</taxon>
        <taxon>Kosmotogaceae</taxon>
        <taxon>Kosmotoga</taxon>
    </lineage>
</organism>
<dbReference type="Proteomes" id="UP000035159">
    <property type="component" value="Chromosome"/>
</dbReference>
<dbReference type="NCBIfam" id="TIGR02290">
    <property type="entry name" value="M3_fam_3"/>
    <property type="match status" value="1"/>
</dbReference>
<dbReference type="AlphaFoldDB" id="A0A0G2Z5G3"/>
<comment type="cofactor">
    <cofactor evidence="6">
        <name>Zn(2+)</name>
        <dbReference type="ChEBI" id="CHEBI:29105"/>
    </cofactor>
    <text evidence="6">Binds 1 zinc ion.</text>
</comment>
<dbReference type="InterPro" id="IPR011977">
    <property type="entry name" value="Pept_M3B_clade3"/>
</dbReference>
<dbReference type="OrthoDB" id="9769691at2"/>
<evidence type="ECO:0000256" key="1">
    <source>
        <dbReference type="ARBA" id="ARBA00022670"/>
    </source>
</evidence>
<protein>
    <submittedName>
        <fullName evidence="9">Peptidase M3</fullName>
    </submittedName>
</protein>
<accession>A0A0G2Z5G3</accession>
<evidence type="ECO:0000256" key="6">
    <source>
        <dbReference type="RuleBase" id="RU003435"/>
    </source>
</evidence>
<dbReference type="Gene3D" id="1.10.1370.20">
    <property type="entry name" value="Oligoendopeptidase f, C-terminal domain"/>
    <property type="match status" value="1"/>
</dbReference>
<evidence type="ECO:0000256" key="4">
    <source>
        <dbReference type="ARBA" id="ARBA00022833"/>
    </source>
</evidence>
<feature type="domain" description="Oligopeptidase F N-terminal" evidence="8">
    <location>
        <begin position="114"/>
        <end position="178"/>
    </location>
</feature>
<dbReference type="InterPro" id="IPR042088">
    <property type="entry name" value="OligoPept_F_C"/>
</dbReference>
<dbReference type="InterPro" id="IPR045090">
    <property type="entry name" value="Pept_M3A_M3B"/>
</dbReference>
<dbReference type="STRING" id="1330330.IX53_02085"/>
<reference evidence="9 10" key="1">
    <citation type="submission" date="2015-04" db="EMBL/GenBank/DDBJ databases">
        <title>Complete Genome Sequence of Kosmotoga pacifica SLHLJ1.</title>
        <authorList>
            <person name="Jiang L.J."/>
            <person name="Shao Z.Z."/>
            <person name="Jebbar M."/>
        </authorList>
    </citation>
    <scope>NUCLEOTIDE SEQUENCE [LARGE SCALE GENOMIC DNA]</scope>
    <source>
        <strain evidence="9 10">SLHLJ1</strain>
    </source>
</reference>
<evidence type="ECO:0000313" key="9">
    <source>
        <dbReference type="EMBL" id="AKI96807.1"/>
    </source>
</evidence>
<keyword evidence="1 6" id="KW-0645">Protease</keyword>
<dbReference type="PANTHER" id="PTHR11804:SF5">
    <property type="entry name" value="OLIGOENDOPEPTIDASE F"/>
    <property type="match status" value="1"/>
</dbReference>
<keyword evidence="5 6" id="KW-0482">Metalloprotease</keyword>
<sequence>MKTGAEKIRWNLSELYDNPQSPNIEKDIATIKGEINRIAKELDEILRNDPSPLRLKKAFEALEEAYEKNGKILMYAFLLFSEDTSNPQANKLMLKAQELFSEFENKLVAFRLKLAKLADNEFENLFGSELLSNYRHFAEKERKRKEFMLSEKEEQIINLKNLTGNQALAKLYTEFVSSQKYEIEIDGEKKILNESEVRALRMHENSELREKAFKALFTRLKEHETVFTNIYNAIAKDWVIEAKKRGFPNPISVRNLDNEISDEIITSLIETTTRNNDIVHRYYKLKAKIMRAKRLKHSDIYAPIGSLKKTYSWSEAREMVLDALSKFDSKVVTIVKEFFDASYIHAPVMRNKRGGAFCYYVGPNVHPYVLLNFTGQLEDVMTLAHELGHGLHGVLSQKQTLLNYHTPLTLAETASVFSEMLMMDYLLDKIEDWDEKISFIASKLESMFATMHRQNMFTRFEVMAHEAISEQYMTFDELSAIYRQELESMFGDSIEYFDFSGYEWAGIPHMFHTPFYCYAYNFAQLLVISLYEKYLEDGNRFIPKYLELLSSGGSDSPEKLLARVGVNLKDPSFWQRGFDFLVKRLLEPLEELIQQRV</sequence>
<gene>
    <name evidence="9" type="ORF">IX53_02085</name>
</gene>
<dbReference type="InterPro" id="IPR001567">
    <property type="entry name" value="Pept_M3A_M3B_dom"/>
</dbReference>
<keyword evidence="3 6" id="KW-0378">Hydrolase</keyword>
<evidence type="ECO:0000259" key="8">
    <source>
        <dbReference type="Pfam" id="PF08439"/>
    </source>
</evidence>
<dbReference type="Gene3D" id="1.20.140.70">
    <property type="entry name" value="Oligopeptidase f, N-terminal domain"/>
    <property type="match status" value="1"/>
</dbReference>
<dbReference type="RefSeq" id="WP_047753942.1">
    <property type="nucleotide sequence ID" value="NZ_CAJUHA010000004.1"/>
</dbReference>
<keyword evidence="10" id="KW-1185">Reference proteome</keyword>
<dbReference type="GO" id="GO:0006518">
    <property type="term" value="P:peptide metabolic process"/>
    <property type="evidence" value="ECO:0007669"/>
    <property type="project" value="TreeGrafter"/>
</dbReference>